<dbReference type="Proteomes" id="UP001054945">
    <property type="component" value="Unassembled WGS sequence"/>
</dbReference>
<name>A0AAV4V994_CAEEX</name>
<evidence type="ECO:0000313" key="1">
    <source>
        <dbReference type="EMBL" id="GIY66214.1"/>
    </source>
</evidence>
<dbReference type="AlphaFoldDB" id="A0AAV4V994"/>
<evidence type="ECO:0000313" key="2">
    <source>
        <dbReference type="Proteomes" id="UP001054945"/>
    </source>
</evidence>
<comment type="caution">
    <text evidence="1">The sequence shown here is derived from an EMBL/GenBank/DDBJ whole genome shotgun (WGS) entry which is preliminary data.</text>
</comment>
<dbReference type="EMBL" id="BPLR01014095">
    <property type="protein sequence ID" value="GIY66214.1"/>
    <property type="molecule type" value="Genomic_DNA"/>
</dbReference>
<organism evidence="1 2">
    <name type="scientific">Caerostris extrusa</name>
    <name type="common">Bark spider</name>
    <name type="synonym">Caerostris bankana</name>
    <dbReference type="NCBI Taxonomy" id="172846"/>
    <lineage>
        <taxon>Eukaryota</taxon>
        <taxon>Metazoa</taxon>
        <taxon>Ecdysozoa</taxon>
        <taxon>Arthropoda</taxon>
        <taxon>Chelicerata</taxon>
        <taxon>Arachnida</taxon>
        <taxon>Araneae</taxon>
        <taxon>Araneomorphae</taxon>
        <taxon>Entelegynae</taxon>
        <taxon>Araneoidea</taxon>
        <taxon>Araneidae</taxon>
        <taxon>Caerostris</taxon>
    </lineage>
</organism>
<protein>
    <submittedName>
        <fullName evidence="1">Uncharacterized protein</fullName>
    </submittedName>
</protein>
<proteinExistence type="predicted"/>
<accession>A0AAV4V994</accession>
<reference evidence="1 2" key="1">
    <citation type="submission" date="2021-06" db="EMBL/GenBank/DDBJ databases">
        <title>Caerostris extrusa draft genome.</title>
        <authorList>
            <person name="Kono N."/>
            <person name="Arakawa K."/>
        </authorList>
    </citation>
    <scope>NUCLEOTIDE SEQUENCE [LARGE SCALE GENOMIC DNA]</scope>
</reference>
<gene>
    <name evidence="1" type="ORF">CEXT_405031</name>
</gene>
<sequence>MPIMRWPRRRARNKVIGNMRKLVRKQEKEIAISEYEMGESKKEYPAIINSAVIENIFPHSLDDGPNAGLGDNEEKQRF</sequence>
<keyword evidence="2" id="KW-1185">Reference proteome</keyword>